<dbReference type="InterPro" id="IPR036967">
    <property type="entry name" value="Ribosomal_uS11_sf"/>
</dbReference>
<dbReference type="GO" id="GO:0006412">
    <property type="term" value="P:translation"/>
    <property type="evidence" value="ECO:0007669"/>
    <property type="project" value="InterPro"/>
</dbReference>
<protein>
    <submittedName>
        <fullName evidence="11">R3H domain-containing protein</fullName>
    </submittedName>
</protein>
<dbReference type="GO" id="GO:0005739">
    <property type="term" value="C:mitochondrion"/>
    <property type="evidence" value="ECO:0007669"/>
    <property type="project" value="UniProtKB-SubCell"/>
</dbReference>
<keyword evidence="3" id="KW-0597">Phosphoprotein</keyword>
<dbReference type="Gene3D" id="3.30.420.80">
    <property type="entry name" value="Ribosomal protein S11"/>
    <property type="match status" value="1"/>
</dbReference>
<dbReference type="SMART" id="SM00393">
    <property type="entry name" value="R3H"/>
    <property type="match status" value="1"/>
</dbReference>
<gene>
    <name evidence="9" type="ORF">BPAG_LOCUS8500</name>
</gene>
<keyword evidence="6" id="KW-0687">Ribonucleoprotein</keyword>
<accession>A0A0N4TJQ2</accession>
<reference evidence="9 10" key="2">
    <citation type="submission" date="2018-11" db="EMBL/GenBank/DDBJ databases">
        <authorList>
            <consortium name="Pathogen Informatics"/>
        </authorList>
    </citation>
    <scope>NUCLEOTIDE SEQUENCE [LARGE SCALE GENOMIC DNA]</scope>
</reference>
<evidence type="ECO:0000256" key="7">
    <source>
        <dbReference type="SAM" id="MobiDB-lite"/>
    </source>
</evidence>
<dbReference type="PANTHER" id="PTHR15672">
    <property type="entry name" value="CAMP-REGULATED PHOSPHOPROTEIN 21 RELATED R3H DOMAIN CONTAINING PROTEIN"/>
    <property type="match status" value="1"/>
</dbReference>
<proteinExistence type="inferred from homology"/>
<dbReference type="InterPro" id="IPR001374">
    <property type="entry name" value="R3H_dom"/>
</dbReference>
<dbReference type="PROSITE" id="PS51061">
    <property type="entry name" value="R3H"/>
    <property type="match status" value="1"/>
</dbReference>
<feature type="region of interest" description="Disordered" evidence="7">
    <location>
        <begin position="1"/>
        <end position="42"/>
    </location>
</feature>
<sequence>MSSEKKTTGENGCSASNLRDGRNVIQSNKSAKLAKQSGVDEEDVEKCSEKLKSNNEVKKATALCVQQMDNSNMQETVLMSPHRISLNVTVSTKPKVLVRSQAFSGDDDSGVSARHTPTSRFLASRSTFSSASFDSGHGHDYTDSTGINLLSFITCTLHKNSKDRHMLLQLEQHMTKLIKDPTRNSQKFPAMSSYNRMLVHRVAAFFGLDHNVDQNGTAVVVNKTSHTRLPDIDFSSLIQGDVYTDEPRRLLRRDVQSYEEVGQSLGAGLIFGRRARSFEVGDYLPTDSTSVTVGYALPATASLHMHLLHQQGSTSTDASSTHLFESPGSCYSYGDIPVMGLYSASESSPSFNNTTHMFPWSSSSESYTSLSADYPSSLISPMMHNHSRPPILMREVNIDTSAPPHRNLSTHLSFPEQRTSVNRHTSTDCHQWEAIHSREASLSENLFPENVYFADEYGVEIATSQHQTLPVYAVSPVPADFTSNQYVVNPMPEQSTYAVVPPYLRYAAPTLSLQKLTHQIESLNTAGHPEVVPASPQSYLVSPLPAHSIYPQQFLVSSQVSTVCSPQPYFLPVLQSDCVPNVAAVQGTYPVSITQYPISSYECSGIQQANLIDAIRIAKSGPMFESSTTVTENENVSKMTRLRLLARFINRNPRNIEQLGLQTYPAGYGLDVDRHKHSFIYRANFERHRQYVEGHIEHYKEGTVLTASSREKQILAQLSSPSDISACANIGRVLGLRCAMAGIHFLQGIDMKHIERSAHASAFFGALIESGIKFGEPEPTPHTFEVDPELTYDGYEIQHTREDNIE</sequence>
<evidence type="ECO:0000259" key="8">
    <source>
        <dbReference type="PROSITE" id="PS51061"/>
    </source>
</evidence>
<dbReference type="GO" id="GO:1990904">
    <property type="term" value="C:ribonucleoprotein complex"/>
    <property type="evidence" value="ECO:0007669"/>
    <property type="project" value="UniProtKB-KW"/>
</dbReference>
<dbReference type="CDD" id="cd02642">
    <property type="entry name" value="R3H_encore_like"/>
    <property type="match status" value="1"/>
</dbReference>
<comment type="similarity">
    <text evidence="2">Belongs to the universal ribosomal protein uL18 family.</text>
</comment>
<evidence type="ECO:0000256" key="1">
    <source>
        <dbReference type="ARBA" id="ARBA00004173"/>
    </source>
</evidence>
<dbReference type="AlphaFoldDB" id="A0A0N4TJQ2"/>
<evidence type="ECO:0000313" key="9">
    <source>
        <dbReference type="EMBL" id="VDN89686.1"/>
    </source>
</evidence>
<evidence type="ECO:0000256" key="4">
    <source>
        <dbReference type="ARBA" id="ARBA00022980"/>
    </source>
</evidence>
<organism evidence="11">
    <name type="scientific">Brugia pahangi</name>
    <name type="common">Filarial nematode worm</name>
    <dbReference type="NCBI Taxonomy" id="6280"/>
    <lineage>
        <taxon>Eukaryota</taxon>
        <taxon>Metazoa</taxon>
        <taxon>Ecdysozoa</taxon>
        <taxon>Nematoda</taxon>
        <taxon>Chromadorea</taxon>
        <taxon>Rhabditida</taxon>
        <taxon>Spirurina</taxon>
        <taxon>Spiruromorpha</taxon>
        <taxon>Filarioidea</taxon>
        <taxon>Onchocercidae</taxon>
        <taxon>Brugia</taxon>
    </lineage>
</organism>
<dbReference type="Proteomes" id="UP000278627">
    <property type="component" value="Unassembled WGS sequence"/>
</dbReference>
<evidence type="ECO:0000256" key="3">
    <source>
        <dbReference type="ARBA" id="ARBA00022553"/>
    </source>
</evidence>
<dbReference type="SUPFAM" id="SSF53137">
    <property type="entry name" value="Translational machinery components"/>
    <property type="match status" value="1"/>
</dbReference>
<dbReference type="WBParaSite" id="BPAG_0000853801-mRNA-1">
    <property type="protein sequence ID" value="BPAG_0000853801-mRNA-1"/>
    <property type="gene ID" value="BPAG_0000853801"/>
</dbReference>
<dbReference type="EMBL" id="UZAD01013135">
    <property type="protein sequence ID" value="VDN89686.1"/>
    <property type="molecule type" value="Genomic_DNA"/>
</dbReference>
<dbReference type="Gene3D" id="3.30.1370.50">
    <property type="entry name" value="R3H-like domain"/>
    <property type="match status" value="1"/>
</dbReference>
<evidence type="ECO:0000256" key="2">
    <source>
        <dbReference type="ARBA" id="ARBA00007116"/>
    </source>
</evidence>
<dbReference type="InterPro" id="IPR051937">
    <property type="entry name" value="R3H_domain_containing"/>
</dbReference>
<dbReference type="GO" id="GO:0003676">
    <property type="term" value="F:nucleic acid binding"/>
    <property type="evidence" value="ECO:0007669"/>
    <property type="project" value="UniProtKB-UniRule"/>
</dbReference>
<evidence type="ECO:0000313" key="10">
    <source>
        <dbReference type="Proteomes" id="UP000278627"/>
    </source>
</evidence>
<comment type="subcellular location">
    <subcellularLocation>
        <location evidence="1">Mitochondrion</location>
    </subcellularLocation>
</comment>
<dbReference type="SUPFAM" id="SSF82708">
    <property type="entry name" value="R3H domain"/>
    <property type="match status" value="1"/>
</dbReference>
<dbReference type="STRING" id="6280.A0A0N4TJQ2"/>
<dbReference type="GO" id="GO:0005840">
    <property type="term" value="C:ribosome"/>
    <property type="evidence" value="ECO:0007669"/>
    <property type="project" value="UniProtKB-KW"/>
</dbReference>
<dbReference type="InterPro" id="IPR036867">
    <property type="entry name" value="R3H_dom_sf"/>
</dbReference>
<keyword evidence="10" id="KW-1185">Reference proteome</keyword>
<keyword evidence="4" id="KW-0689">Ribosomal protein</keyword>
<evidence type="ECO:0000256" key="6">
    <source>
        <dbReference type="ARBA" id="ARBA00023274"/>
    </source>
</evidence>
<reference evidence="11" key="1">
    <citation type="submission" date="2017-02" db="UniProtKB">
        <authorList>
            <consortium name="WormBaseParasite"/>
        </authorList>
    </citation>
    <scope>IDENTIFICATION</scope>
</reference>
<dbReference type="PANTHER" id="PTHR15672:SF8">
    <property type="entry name" value="PROTEIN ENCORE"/>
    <property type="match status" value="1"/>
</dbReference>
<evidence type="ECO:0000256" key="5">
    <source>
        <dbReference type="ARBA" id="ARBA00023128"/>
    </source>
</evidence>
<evidence type="ECO:0000313" key="11">
    <source>
        <dbReference type="WBParaSite" id="BPAG_0000853801-mRNA-1"/>
    </source>
</evidence>
<dbReference type="CDD" id="cd00432">
    <property type="entry name" value="Ribosomal_L18_L5e"/>
    <property type="match status" value="1"/>
</dbReference>
<dbReference type="InterPro" id="IPR057268">
    <property type="entry name" value="Ribosomal_L18"/>
</dbReference>
<feature type="domain" description="R3H" evidence="8">
    <location>
        <begin position="164"/>
        <end position="227"/>
    </location>
</feature>
<name>A0A0N4TJQ2_BRUPA</name>
<dbReference type="Pfam" id="PF01424">
    <property type="entry name" value="R3H"/>
    <property type="match status" value="1"/>
</dbReference>
<keyword evidence="5" id="KW-0496">Mitochondrion</keyword>
<dbReference type="GO" id="GO:0003735">
    <property type="term" value="F:structural constituent of ribosome"/>
    <property type="evidence" value="ECO:0007669"/>
    <property type="project" value="InterPro"/>
</dbReference>